<accession>M5IKD2</accession>
<name>M5IKD2_9BACT</name>
<dbReference type="EMBL" id="AMZQ01000006">
    <property type="protein sequence ID" value="EKU11480.1"/>
    <property type="molecule type" value="Genomic_DNA"/>
</dbReference>
<dbReference type="PATRIC" id="fig|1244083.3.peg.1047"/>
<dbReference type="InterPro" id="IPR051354">
    <property type="entry name" value="Transposase_27_IS1"/>
</dbReference>
<dbReference type="AlphaFoldDB" id="M5IKD2"/>
<dbReference type="SMART" id="SM01126">
    <property type="entry name" value="DDE_Tnp_IS1595"/>
    <property type="match status" value="1"/>
</dbReference>
<comment type="caution">
    <text evidence="2">The sequence shown here is derived from an EMBL/GenBank/DDBJ whole genome shotgun (WGS) entry which is preliminary data.</text>
</comment>
<evidence type="ECO:0000313" key="3">
    <source>
        <dbReference type="Proteomes" id="UP000011939"/>
    </source>
</evidence>
<dbReference type="InterPro" id="IPR024445">
    <property type="entry name" value="Tnp_ISXO2-like"/>
</dbReference>
<protein>
    <submittedName>
        <fullName evidence="2">Putative Transposase</fullName>
    </submittedName>
</protein>
<dbReference type="PANTHER" id="PTHR33293">
    <property type="entry name" value="INSERTION ELEMENT IS1 1 PROTEIN INSB-RELATED"/>
    <property type="match status" value="1"/>
</dbReference>
<reference evidence="2 3" key="1">
    <citation type="journal article" date="2013" name="Genome Announc.">
        <title>Genome Sequence of Campylobacter showae UNSWCD, Isolated from a Patient with Crohn's Disease.</title>
        <authorList>
            <person name="Tay A.P."/>
            <person name="Kaakoush N.O."/>
            <person name="Deshpande N.P."/>
            <person name="Chen Z."/>
            <person name="Mitchell H."/>
            <person name="Wilkins M.R."/>
        </authorList>
    </citation>
    <scope>NUCLEOTIDE SEQUENCE [LARGE SCALE GENOMIC DNA]</scope>
    <source>
        <strain evidence="2 3">CSUNSWCD</strain>
    </source>
</reference>
<gene>
    <name evidence="2" type="ORF">CSUNSWCD_1806</name>
</gene>
<dbReference type="PANTHER" id="PTHR33293:SF1">
    <property type="entry name" value="INSERTION ELEMENT IS1 1 PROTEIN INSB-RELATED"/>
    <property type="match status" value="1"/>
</dbReference>
<feature type="domain" description="ISXO2-like transposase" evidence="1">
    <location>
        <begin position="142"/>
        <end position="297"/>
    </location>
</feature>
<evidence type="ECO:0000259" key="1">
    <source>
        <dbReference type="SMART" id="SM01126"/>
    </source>
</evidence>
<organism evidence="2 3">
    <name type="scientific">Campylobacter showae CSUNSWCD</name>
    <dbReference type="NCBI Taxonomy" id="1244083"/>
    <lineage>
        <taxon>Bacteria</taxon>
        <taxon>Pseudomonadati</taxon>
        <taxon>Campylobacterota</taxon>
        <taxon>Epsilonproteobacteria</taxon>
        <taxon>Campylobacterales</taxon>
        <taxon>Campylobacteraceae</taxon>
        <taxon>Campylobacter</taxon>
    </lineage>
</organism>
<proteinExistence type="predicted"/>
<dbReference type="NCBIfam" id="NF033547">
    <property type="entry name" value="transpos_IS1595"/>
    <property type="match status" value="1"/>
</dbReference>
<dbReference type="RefSeq" id="WP_009494494.1">
    <property type="nucleotide sequence ID" value="NZ_AMZQ01000006.1"/>
</dbReference>
<dbReference type="Pfam" id="PF12762">
    <property type="entry name" value="DDE_Tnp_IS1595"/>
    <property type="match status" value="1"/>
</dbReference>
<dbReference type="OrthoDB" id="5362346at2"/>
<evidence type="ECO:0000313" key="2">
    <source>
        <dbReference type="EMBL" id="EKU11480.1"/>
    </source>
</evidence>
<dbReference type="Proteomes" id="UP000011939">
    <property type="component" value="Unassembled WGS sequence"/>
</dbReference>
<sequence length="339" mass="38992">MTTNKAELEIIKQLFSTLSDDDKKSFLKSIKDNQQITEKLNFTRELKECPHCKSTHFKKNGTTHSKQRYFCHDCKRTFAITNDTILFSTKKDLSVWQKYIHCMIEKYSLRKTAEICGINLTTAFNWRHKILDALQNMMKEVELDGVVEADETFLPISYKGNHRNFKLPRLSYQRGTPASKRGLSKEQVCVPCVVNLGGLSVAKISNLGKPKLADLQRVISGKIAKDSVFVTDALRSYIKLSNDMELNHIRIPRKKRSVGTFNIQTANSYHSHLKSMLIYTFKGVSTKYLNNYLVYHNFVNFAKESRQDKEQILFVHILNTDCVSKVESLRDRPAIPLAS</sequence>
<dbReference type="eggNOG" id="COG3677">
    <property type="taxonomic scope" value="Bacteria"/>
</dbReference>